<accession>A0A0P7B3S2</accession>
<sequence>MRQATHKLPLIRSAAYPPPMLVPKINTVHSMLLWDGWLAGLSIDQIAKDFSSTSPNQDWAKWVAAAFSMAGGIATGIDLSKLLRGMIGFAAAGLTDVSLTPSNSDSVDVTSVENTLRNMVGAAGNYVANVLQIATGNGDATTLPIYTMSTLQYGTSRFFLDNTILLDENKDNSSFVSAYNSFGKNIEQKLVDVAMKTAWSMNTMDCGDDDPNTCVADAWEAPYNSNNKMDTNVYTKLTDTYGFDLNAYYTSLIDCAINGNGEVDMTAFTNNGMLPRCFFSGYVKTGYWYSDGTAMLNLYFHGDLP</sequence>
<evidence type="ECO:0000313" key="1">
    <source>
        <dbReference type="EMBL" id="KPM41038.1"/>
    </source>
</evidence>
<protein>
    <submittedName>
        <fullName evidence="1">Uncharacterized protein</fullName>
    </submittedName>
</protein>
<keyword evidence="2" id="KW-1185">Reference proteome</keyword>
<dbReference type="AlphaFoldDB" id="A0A0P7B3S2"/>
<comment type="caution">
    <text evidence="1">The sequence shown here is derived from an EMBL/GenBank/DDBJ whole genome shotgun (WGS) entry which is preliminary data.</text>
</comment>
<dbReference type="STRING" id="78410.A0A0P7B3S2"/>
<organism evidence="1 2">
    <name type="scientific">Neonectria ditissima</name>
    <dbReference type="NCBI Taxonomy" id="78410"/>
    <lineage>
        <taxon>Eukaryota</taxon>
        <taxon>Fungi</taxon>
        <taxon>Dikarya</taxon>
        <taxon>Ascomycota</taxon>
        <taxon>Pezizomycotina</taxon>
        <taxon>Sordariomycetes</taxon>
        <taxon>Hypocreomycetidae</taxon>
        <taxon>Hypocreales</taxon>
        <taxon>Nectriaceae</taxon>
        <taxon>Neonectria</taxon>
    </lineage>
</organism>
<evidence type="ECO:0000313" key="2">
    <source>
        <dbReference type="Proteomes" id="UP000050424"/>
    </source>
</evidence>
<reference evidence="1 2" key="1">
    <citation type="submission" date="2015-09" db="EMBL/GenBank/DDBJ databases">
        <title>Draft genome of a European isolate of the apple canker pathogen Neonectria ditissima.</title>
        <authorList>
            <person name="Gomez-Cortecero A."/>
            <person name="Harrison R.J."/>
            <person name="Armitage A.D."/>
        </authorList>
    </citation>
    <scope>NUCLEOTIDE SEQUENCE [LARGE SCALE GENOMIC DNA]</scope>
    <source>
        <strain evidence="1 2">R09/05</strain>
    </source>
</reference>
<dbReference type="Proteomes" id="UP000050424">
    <property type="component" value="Unassembled WGS sequence"/>
</dbReference>
<gene>
    <name evidence="1" type="ORF">AK830_g5549</name>
</gene>
<dbReference type="OrthoDB" id="5099141at2759"/>
<dbReference type="EMBL" id="LKCW01000072">
    <property type="protein sequence ID" value="KPM41038.1"/>
    <property type="molecule type" value="Genomic_DNA"/>
</dbReference>
<proteinExistence type="predicted"/>
<name>A0A0P7B3S2_9HYPO</name>